<reference evidence="4" key="1">
    <citation type="submission" date="2025-08" db="UniProtKB">
        <authorList>
            <consortium name="RefSeq"/>
        </authorList>
    </citation>
    <scope>IDENTIFICATION</scope>
    <source>
        <tissue evidence="4">Tentacle</tissue>
    </source>
</reference>
<feature type="compositionally biased region" description="Polar residues" evidence="1">
    <location>
        <begin position="255"/>
        <end position="272"/>
    </location>
</feature>
<feature type="compositionally biased region" description="Basic and acidic residues" evidence="1">
    <location>
        <begin position="362"/>
        <end position="393"/>
    </location>
</feature>
<feature type="region of interest" description="Disordered" evidence="1">
    <location>
        <begin position="246"/>
        <end position="615"/>
    </location>
</feature>
<feature type="compositionally biased region" description="Basic and acidic residues" evidence="1">
    <location>
        <begin position="409"/>
        <end position="444"/>
    </location>
</feature>
<protein>
    <submittedName>
        <fullName evidence="4">Uncharacterized protein LOC116301249</fullName>
    </submittedName>
</protein>
<feature type="compositionally biased region" description="Basic and acidic residues" evidence="1">
    <location>
        <begin position="523"/>
        <end position="532"/>
    </location>
</feature>
<feature type="domain" description="PH" evidence="2">
    <location>
        <begin position="41"/>
        <end position="146"/>
    </location>
</feature>
<dbReference type="InterPro" id="IPR037746">
    <property type="entry name" value="Dok-7"/>
</dbReference>
<feature type="compositionally biased region" description="Polar residues" evidence="1">
    <location>
        <begin position="511"/>
        <end position="521"/>
    </location>
</feature>
<evidence type="ECO:0000313" key="4">
    <source>
        <dbReference type="RefSeq" id="XP_031566143.1"/>
    </source>
</evidence>
<dbReference type="GeneID" id="116301249"/>
<dbReference type="InParanoid" id="A0A6P8IHW8"/>
<evidence type="ECO:0000256" key="1">
    <source>
        <dbReference type="SAM" id="MobiDB-lite"/>
    </source>
</evidence>
<dbReference type="GO" id="GO:0019901">
    <property type="term" value="F:protein kinase binding"/>
    <property type="evidence" value="ECO:0007669"/>
    <property type="project" value="InterPro"/>
</dbReference>
<organism evidence="3 4">
    <name type="scientific">Actinia tenebrosa</name>
    <name type="common">Australian red waratah sea anemone</name>
    <dbReference type="NCBI Taxonomy" id="6105"/>
    <lineage>
        <taxon>Eukaryota</taxon>
        <taxon>Metazoa</taxon>
        <taxon>Cnidaria</taxon>
        <taxon>Anthozoa</taxon>
        <taxon>Hexacorallia</taxon>
        <taxon>Actiniaria</taxon>
        <taxon>Actiniidae</taxon>
        <taxon>Actinia</taxon>
    </lineage>
</organism>
<evidence type="ECO:0000259" key="2">
    <source>
        <dbReference type="PROSITE" id="PS50003"/>
    </source>
</evidence>
<sequence length="782" mass="88678">MLEEVCARMFTSSKSKNSGFQVARWFPTLPAECIEDAPATMDIIEGPVRYRRKKKWKSRWAVLRRVNPAADVINLVLYQDQVGARSRQKEKAFISLESFSGLQLLNKLDKHYNVIIAITANEVVRLSFETIDERSEWVNCIQRHFGQEQSFDGIIPNKQKIKSGEATLRFYKDFFSLTRKDNYRLIGKWKLVDLPHYGAVYGAFAFEVKEGGGTCIYYFATKYGRELHQLFDNVCRGGQVGTENNYVEPPALDRSSPQRSVSQQDASVSQPNFFKRTWQRISQRRRTKQRPRSQSEPGENRRLRKLTNRRLPNVPGSANNRAGSTVPEVNNQHGSAGSTHLVTPDGYEIMTGGEEDDVVDAAEERKRKERKKSETTEEENPRSKASREEKSSTGEENEHDGYVIVDGVDVEKIIKETEKKLEEKKKMEEEQQKTAVKKSERTSENEDTMEPSYEKMEFKLNDVPKPDDKNGKPTTATESVKDESKIETEKKDSVKSGRNSEGYDNVDVAVTNENDIKTTGSDDVFKTEEIKPPKTPVRPKSLESKQELIVNPNKARRGIRNPPPELVLPQETPERPYVNSPPKTADYVNVPGRRGTGMMNSAIRSRSKTANNKPGSKKFNMYDIYDGNDDSIYHSVESLMPGNPAYQNLRVESNRSHSFDNIPGHSYTNLPGQSVDGQAYQNIGPPGTQAYVNLNAPKRKFQRNQNSHHLNYIQVEGTDGPSGQYGPPSFSIPAEQQNAAAAKAAGSEYTWIDESRTRLLKETARMHSDLRKENLPKVTKKY</sequence>
<dbReference type="InterPro" id="IPR001849">
    <property type="entry name" value="PH_domain"/>
</dbReference>
<dbReference type="Proteomes" id="UP000515163">
    <property type="component" value="Unplaced"/>
</dbReference>
<feature type="compositionally biased region" description="Polar residues" evidence="1">
    <location>
        <begin position="598"/>
        <end position="614"/>
    </location>
</feature>
<dbReference type="Gene3D" id="2.30.29.30">
    <property type="entry name" value="Pleckstrin-homology domain (PH domain)/Phosphotyrosine-binding domain (PTB)"/>
    <property type="match status" value="2"/>
</dbReference>
<dbReference type="KEGG" id="aten:116301249"/>
<feature type="compositionally biased region" description="Basic and acidic residues" evidence="1">
    <location>
        <begin position="452"/>
        <end position="471"/>
    </location>
</feature>
<evidence type="ECO:0000313" key="3">
    <source>
        <dbReference type="Proteomes" id="UP000515163"/>
    </source>
</evidence>
<dbReference type="SMART" id="SM00233">
    <property type="entry name" value="PH"/>
    <property type="match status" value="1"/>
</dbReference>
<keyword evidence="3" id="KW-1185">Reference proteome</keyword>
<dbReference type="OrthoDB" id="6537982at2759"/>
<dbReference type="RefSeq" id="XP_031566143.1">
    <property type="nucleotide sequence ID" value="XM_031710283.1"/>
</dbReference>
<gene>
    <name evidence="4" type="primary">LOC116301249</name>
</gene>
<dbReference type="PROSITE" id="PS50003">
    <property type="entry name" value="PH_DOMAIN"/>
    <property type="match status" value="1"/>
</dbReference>
<dbReference type="SMART" id="SM01244">
    <property type="entry name" value="IRS"/>
    <property type="match status" value="1"/>
</dbReference>
<feature type="compositionally biased region" description="Polar residues" evidence="1">
    <location>
        <begin position="316"/>
        <end position="341"/>
    </location>
</feature>
<dbReference type="PANTHER" id="PTHR21636:SF2">
    <property type="entry name" value="PROTEIN DOK-7"/>
    <property type="match status" value="1"/>
</dbReference>
<dbReference type="PANTHER" id="PTHR21636">
    <property type="entry name" value="PROTEIN DOK-7"/>
    <property type="match status" value="1"/>
</dbReference>
<dbReference type="GO" id="GO:0007528">
    <property type="term" value="P:neuromuscular junction development"/>
    <property type="evidence" value="ECO:0007669"/>
    <property type="project" value="TreeGrafter"/>
</dbReference>
<dbReference type="Pfam" id="PF00169">
    <property type="entry name" value="PH"/>
    <property type="match status" value="1"/>
</dbReference>
<name>A0A6P8IHW8_ACTTE</name>
<dbReference type="SUPFAM" id="SSF50729">
    <property type="entry name" value="PH domain-like"/>
    <property type="match status" value="2"/>
</dbReference>
<feature type="compositionally biased region" description="Basic residues" evidence="1">
    <location>
        <begin position="282"/>
        <end position="291"/>
    </location>
</feature>
<feature type="compositionally biased region" description="Basic and acidic residues" evidence="1">
    <location>
        <begin position="479"/>
        <end position="495"/>
    </location>
</feature>
<accession>A0A6P8IHW8</accession>
<dbReference type="AlphaFoldDB" id="A0A6P8IHW8"/>
<proteinExistence type="predicted"/>
<dbReference type="InterPro" id="IPR011993">
    <property type="entry name" value="PH-like_dom_sf"/>
</dbReference>